<feature type="region of interest" description="Disordered" evidence="8">
    <location>
        <begin position="533"/>
        <end position="559"/>
    </location>
</feature>
<evidence type="ECO:0008006" key="12">
    <source>
        <dbReference type="Google" id="ProtNLM"/>
    </source>
</evidence>
<feature type="compositionally biased region" description="Low complexity" evidence="8">
    <location>
        <begin position="38"/>
        <end position="53"/>
    </location>
</feature>
<evidence type="ECO:0000313" key="10">
    <source>
        <dbReference type="EnsemblMetazoa" id="G12654.3:cds"/>
    </source>
</evidence>
<organism evidence="10 11">
    <name type="scientific">Magallana gigas</name>
    <name type="common">Pacific oyster</name>
    <name type="synonym">Crassostrea gigas</name>
    <dbReference type="NCBI Taxonomy" id="29159"/>
    <lineage>
        <taxon>Eukaryota</taxon>
        <taxon>Metazoa</taxon>
        <taxon>Spiralia</taxon>
        <taxon>Lophotrochozoa</taxon>
        <taxon>Mollusca</taxon>
        <taxon>Bivalvia</taxon>
        <taxon>Autobranchia</taxon>
        <taxon>Pteriomorphia</taxon>
        <taxon>Ostreida</taxon>
        <taxon>Ostreoidea</taxon>
        <taxon>Ostreidae</taxon>
        <taxon>Magallana</taxon>
    </lineage>
</organism>
<evidence type="ECO:0000256" key="2">
    <source>
        <dbReference type="ARBA" id="ARBA00022692"/>
    </source>
</evidence>
<dbReference type="GO" id="GO:0031985">
    <property type="term" value="C:Golgi cisterna"/>
    <property type="evidence" value="ECO:0007669"/>
    <property type="project" value="TreeGrafter"/>
</dbReference>
<dbReference type="EnsemblMetazoa" id="G12654.2">
    <property type="protein sequence ID" value="G12654.2:cds"/>
    <property type="gene ID" value="G12654"/>
</dbReference>
<keyword evidence="5 7" id="KW-0175">Coiled coil</keyword>
<feature type="coiled-coil region" evidence="7">
    <location>
        <begin position="339"/>
        <end position="472"/>
    </location>
</feature>
<dbReference type="EnsemblMetazoa" id="G12654.1">
    <property type="protein sequence ID" value="G12654.1:cds"/>
    <property type="gene ID" value="G12654"/>
</dbReference>
<name>A0A8W8I5X6_MAGGI</name>
<dbReference type="OrthoDB" id="248903at2759"/>
<feature type="compositionally biased region" description="Low complexity" evidence="8">
    <location>
        <begin position="158"/>
        <end position="176"/>
    </location>
</feature>
<dbReference type="Pfam" id="PF09787">
    <property type="entry name" value="Golgin_A5"/>
    <property type="match status" value="1"/>
</dbReference>
<keyword evidence="3 9" id="KW-1133">Transmembrane helix</keyword>
<feature type="transmembrane region" description="Helical" evidence="9">
    <location>
        <begin position="726"/>
        <end position="746"/>
    </location>
</feature>
<protein>
    <recommendedName>
        <fullName evidence="12">Golgin-84</fullName>
    </recommendedName>
</protein>
<dbReference type="SUPFAM" id="SSF57997">
    <property type="entry name" value="Tropomyosin"/>
    <property type="match status" value="1"/>
</dbReference>
<feature type="compositionally biased region" description="Polar residues" evidence="8">
    <location>
        <begin position="233"/>
        <end position="242"/>
    </location>
</feature>
<dbReference type="GO" id="GO:0007030">
    <property type="term" value="P:Golgi organization"/>
    <property type="evidence" value="ECO:0007669"/>
    <property type="project" value="InterPro"/>
</dbReference>
<feature type="compositionally biased region" description="Polar residues" evidence="8">
    <location>
        <begin position="109"/>
        <end position="119"/>
    </location>
</feature>
<dbReference type="GO" id="GO:0000301">
    <property type="term" value="P:retrograde transport, vesicle recycling within Golgi"/>
    <property type="evidence" value="ECO:0007669"/>
    <property type="project" value="TreeGrafter"/>
</dbReference>
<feature type="compositionally biased region" description="Basic and acidic residues" evidence="8">
    <location>
        <begin position="545"/>
        <end position="559"/>
    </location>
</feature>
<dbReference type="InterPro" id="IPR019177">
    <property type="entry name" value="Golgin_subfamily_A_member_5"/>
</dbReference>
<evidence type="ECO:0000256" key="8">
    <source>
        <dbReference type="SAM" id="MobiDB-lite"/>
    </source>
</evidence>
<dbReference type="Proteomes" id="UP000005408">
    <property type="component" value="Unassembled WGS sequence"/>
</dbReference>
<evidence type="ECO:0000256" key="4">
    <source>
        <dbReference type="ARBA" id="ARBA00023034"/>
    </source>
</evidence>
<dbReference type="EnsemblMetazoa" id="G12654.3">
    <property type="protein sequence ID" value="G12654.3:cds"/>
    <property type="gene ID" value="G12654"/>
</dbReference>
<evidence type="ECO:0000256" key="9">
    <source>
        <dbReference type="SAM" id="Phobius"/>
    </source>
</evidence>
<dbReference type="GO" id="GO:0000139">
    <property type="term" value="C:Golgi membrane"/>
    <property type="evidence" value="ECO:0007669"/>
    <property type="project" value="UniProtKB-SubCell"/>
</dbReference>
<feature type="coiled-coil region" evidence="7">
    <location>
        <begin position="635"/>
        <end position="662"/>
    </location>
</feature>
<evidence type="ECO:0000256" key="1">
    <source>
        <dbReference type="ARBA" id="ARBA00004409"/>
    </source>
</evidence>
<reference evidence="10" key="1">
    <citation type="submission" date="2022-08" db="UniProtKB">
        <authorList>
            <consortium name="EnsemblMetazoa"/>
        </authorList>
    </citation>
    <scope>IDENTIFICATION</scope>
    <source>
        <strain evidence="10">05x7-T-G4-1.051#20</strain>
    </source>
</reference>
<evidence type="ECO:0000256" key="6">
    <source>
        <dbReference type="ARBA" id="ARBA00023136"/>
    </source>
</evidence>
<dbReference type="PANTHER" id="PTHR13815">
    <property type="entry name" value="GOLGIN-84"/>
    <property type="match status" value="1"/>
</dbReference>
<proteinExistence type="predicted"/>
<dbReference type="PANTHER" id="PTHR13815:SF7">
    <property type="entry name" value="GOLGIN SUBFAMILY A MEMBER 5"/>
    <property type="match status" value="1"/>
</dbReference>
<keyword evidence="4" id="KW-0333">Golgi apparatus</keyword>
<evidence type="ECO:0000256" key="5">
    <source>
        <dbReference type="ARBA" id="ARBA00023054"/>
    </source>
</evidence>
<keyword evidence="2 9" id="KW-0812">Transmembrane</keyword>
<feature type="region of interest" description="Disordered" evidence="8">
    <location>
        <begin position="37"/>
        <end position="255"/>
    </location>
</feature>
<comment type="subcellular location">
    <subcellularLocation>
        <location evidence="1">Golgi apparatus membrane</location>
        <topology evidence="1">Single-pass type IV membrane protein</topology>
    </subcellularLocation>
</comment>
<sequence>MSWLSGLTGKAEDFLNKLDQSAAQALHKAEEEARLNASLPISSDIHSPPSSQSTRQLAQTGSQSVPAKSSRPSGDFSSYGVSTPVKPTKLQTSGPTRTAKPKPTEAPVKQTTPETTASQDVPAKKKIDTDAALFDFLNSPEPVEVKKTEPPETKKKTTPASSARHSRQSSTSSIVSNKGGKVIQEIDTPVSTSGSSIVHIESLPSGSDHGDVSPTELDGTTDVAALEDAMLEQSPSNSVHSNQETEPHSELQQKVSSLELENKLLKNEVASLNQEMATVLQRSKDAQNEVELMRKKLEGNQRTQSQSDQMVRELQSRESDLMEALQAKDSQLGVLRIRLEEADKQIESKQKSIAGLEGERSRILRDHSDSSGVHGQALDSLQAKLSEVEATLRREQDSLKQVQQEATVRQSRLEEEQRSLADALTAAERRVNEEKSKANDLTNQLKAAKQNAESAKQELVDYKEKAARILQSKERLIASLREGSGASGESVGVSNLEYDSVKQERDMFREELQQYKMTIENMRMELLDMETHLQQESDTSNEQIRSLEENVRSEKQRREDAEQELLKQKQELQYNLEELRKTKMSYQTCIKDREAEIEKLRNQIMTKSMSSSTEGELEARVKTLTESLIQKQTTLETLSTQKNSLALQLERLEQQYKDIQSSSLRTNTTVVNVHDEEEVRQRYPGFMRETPTDHEVTKKMKRAANVIDKFSIRLGVFLRRYPIARVFILMYMVLLHLWVMVVLLTYQPEMHGSENSAQPLPPE</sequence>
<feature type="compositionally biased region" description="Polar residues" evidence="8">
    <location>
        <begin position="54"/>
        <end position="81"/>
    </location>
</feature>
<dbReference type="AlphaFoldDB" id="A0A8W8I5X6"/>
<evidence type="ECO:0000256" key="3">
    <source>
        <dbReference type="ARBA" id="ARBA00022989"/>
    </source>
</evidence>
<keyword evidence="11" id="KW-1185">Reference proteome</keyword>
<feature type="compositionally biased region" description="Basic and acidic residues" evidence="8">
    <location>
        <begin position="143"/>
        <end position="155"/>
    </location>
</feature>
<evidence type="ECO:0000313" key="11">
    <source>
        <dbReference type="Proteomes" id="UP000005408"/>
    </source>
</evidence>
<keyword evidence="6 9" id="KW-0472">Membrane</keyword>
<dbReference type="EnsemblMetazoa" id="G12654.4">
    <property type="protein sequence ID" value="G12654.4:cds"/>
    <property type="gene ID" value="G12654"/>
</dbReference>
<accession>A0A8W8I5X6</accession>
<evidence type="ECO:0000256" key="7">
    <source>
        <dbReference type="SAM" id="Coils"/>
    </source>
</evidence>
<dbReference type="OMA" id="CSSYEAH"/>